<dbReference type="AlphaFoldDB" id="A0A432MKV2"/>
<evidence type="ECO:0000313" key="5">
    <source>
        <dbReference type="EMBL" id="RUL88054.1"/>
    </source>
</evidence>
<dbReference type="PANTHER" id="PTHR11527">
    <property type="entry name" value="HEAT-SHOCK PROTEIN 20 FAMILY MEMBER"/>
    <property type="match status" value="1"/>
</dbReference>
<dbReference type="InterPro" id="IPR002068">
    <property type="entry name" value="A-crystallin/Hsp20_dom"/>
</dbReference>
<dbReference type="Pfam" id="PF00011">
    <property type="entry name" value="HSP20"/>
    <property type="match status" value="1"/>
</dbReference>
<proteinExistence type="inferred from homology"/>
<dbReference type="SUPFAM" id="SSF49764">
    <property type="entry name" value="HSP20-like chaperones"/>
    <property type="match status" value="1"/>
</dbReference>
<evidence type="ECO:0000256" key="1">
    <source>
        <dbReference type="PROSITE-ProRule" id="PRU00285"/>
    </source>
</evidence>
<feature type="domain" description="SHSP" evidence="4">
    <location>
        <begin position="39"/>
        <end position="150"/>
    </location>
</feature>
<evidence type="ECO:0000313" key="6">
    <source>
        <dbReference type="Proteomes" id="UP000280296"/>
    </source>
</evidence>
<comment type="similarity">
    <text evidence="1 2">Belongs to the small heat shock protein (HSP20) family.</text>
</comment>
<dbReference type="Proteomes" id="UP000280296">
    <property type="component" value="Unassembled WGS sequence"/>
</dbReference>
<dbReference type="RefSeq" id="WP_126724963.1">
    <property type="nucleotide sequence ID" value="NZ_RYZH01000014.1"/>
</dbReference>
<gene>
    <name evidence="5" type="ORF">TsocGM_08920</name>
</gene>
<reference evidence="5 6" key="1">
    <citation type="submission" date="2018-12" db="EMBL/GenBank/DDBJ databases">
        <authorList>
            <person name="Toschakov S.V."/>
        </authorList>
    </citation>
    <scope>NUCLEOTIDE SEQUENCE [LARGE SCALE GENOMIC DNA]</scope>
    <source>
        <strain evidence="5 6">GM2012</strain>
    </source>
</reference>
<evidence type="ECO:0000256" key="2">
    <source>
        <dbReference type="RuleBase" id="RU003616"/>
    </source>
</evidence>
<evidence type="ECO:0000259" key="4">
    <source>
        <dbReference type="PROSITE" id="PS01031"/>
    </source>
</evidence>
<organism evidence="5 6">
    <name type="scientific">Tautonia sociabilis</name>
    <dbReference type="NCBI Taxonomy" id="2080755"/>
    <lineage>
        <taxon>Bacteria</taxon>
        <taxon>Pseudomonadati</taxon>
        <taxon>Planctomycetota</taxon>
        <taxon>Planctomycetia</taxon>
        <taxon>Isosphaerales</taxon>
        <taxon>Isosphaeraceae</taxon>
        <taxon>Tautonia</taxon>
    </lineage>
</organism>
<protein>
    <submittedName>
        <fullName evidence="5">Hsp20/alpha crystallin family protein</fullName>
    </submittedName>
</protein>
<dbReference type="Gene3D" id="2.60.40.790">
    <property type="match status" value="1"/>
</dbReference>
<dbReference type="InterPro" id="IPR031107">
    <property type="entry name" value="Small_HSP"/>
</dbReference>
<dbReference type="CDD" id="cd06464">
    <property type="entry name" value="ACD_sHsps-like"/>
    <property type="match status" value="1"/>
</dbReference>
<accession>A0A432MKV2</accession>
<feature type="compositionally biased region" description="Basic and acidic residues" evidence="3">
    <location>
        <begin position="11"/>
        <end position="22"/>
    </location>
</feature>
<name>A0A432MKV2_9BACT</name>
<dbReference type="PROSITE" id="PS01031">
    <property type="entry name" value="SHSP"/>
    <property type="match status" value="1"/>
</dbReference>
<dbReference type="InterPro" id="IPR008978">
    <property type="entry name" value="HSP20-like_chaperone"/>
</dbReference>
<comment type="caution">
    <text evidence="5">The sequence shown here is derived from an EMBL/GenBank/DDBJ whole genome shotgun (WGS) entry which is preliminary data.</text>
</comment>
<evidence type="ECO:0000256" key="3">
    <source>
        <dbReference type="SAM" id="MobiDB-lite"/>
    </source>
</evidence>
<reference evidence="5 6" key="2">
    <citation type="submission" date="2019-01" db="EMBL/GenBank/DDBJ databases">
        <title>Tautonia sociabilis, a novel thermotolerant planctomycete of Isosphaeraceae family, isolated from a 4000 m deep subterranean habitat.</title>
        <authorList>
            <person name="Kovaleva O.L."/>
            <person name="Elcheninov A.G."/>
            <person name="Van Heerden E."/>
            <person name="Toshchakov S.V."/>
            <person name="Novikov A."/>
            <person name="Bonch-Osmolovskaya E.A."/>
            <person name="Kublanov I.V."/>
        </authorList>
    </citation>
    <scope>NUCLEOTIDE SEQUENCE [LARGE SCALE GENOMIC DNA]</scope>
    <source>
        <strain evidence="5 6">GM2012</strain>
    </source>
</reference>
<keyword evidence="6" id="KW-1185">Reference proteome</keyword>
<feature type="region of interest" description="Disordered" evidence="3">
    <location>
        <begin position="1"/>
        <end position="46"/>
    </location>
</feature>
<sequence>MPAPELPIRVADGRDDADRGDGLEQGFPARSPRPIRPGPSPVFRTPPIDIFEEPGGLVLLADLPGCSEDSVSIELESNLLTLRAEASRPVPEGAGPMLEEAPPGPFQRTFILSDEVDRSRISAELKHGVLRLRLPKAERAKPRRIEIRGMDGEG</sequence>
<dbReference type="EMBL" id="RYZH01000014">
    <property type="protein sequence ID" value="RUL88054.1"/>
    <property type="molecule type" value="Genomic_DNA"/>
</dbReference>
<dbReference type="OrthoDB" id="9792695at2"/>